<gene>
    <name evidence="2" type="ORF">GCM10007036_12680</name>
</gene>
<reference evidence="2" key="2">
    <citation type="submission" date="2020-09" db="EMBL/GenBank/DDBJ databases">
        <authorList>
            <person name="Sun Q."/>
            <person name="Zhou Y."/>
        </authorList>
    </citation>
    <scope>NUCLEOTIDE SEQUENCE</scope>
    <source>
        <strain evidence="2">CGMCC 1.12214</strain>
    </source>
</reference>
<feature type="compositionally biased region" description="Polar residues" evidence="1">
    <location>
        <begin position="1"/>
        <end position="13"/>
    </location>
</feature>
<proteinExistence type="predicted"/>
<name>A0A917I4L4_9HYPH</name>
<protein>
    <submittedName>
        <fullName evidence="2">Uncharacterized protein</fullName>
    </submittedName>
</protein>
<sequence length="155" mass="16769">MTLPANTQPNSRGSLGPDAPDSLTARRSPGDHPPPSRKEALLSRLWAAAETQVTKIEQRSRDIPGGGNLEHEAKALAVLCRVLKELPTEDDIARDKARAEPEIDDGDRDADEFREELARHLSRIAREREAELALERGEPGDPAALDDAVGPLGSA</sequence>
<feature type="compositionally biased region" description="Basic and acidic residues" evidence="1">
    <location>
        <begin position="28"/>
        <end position="39"/>
    </location>
</feature>
<evidence type="ECO:0000313" key="3">
    <source>
        <dbReference type="Proteomes" id="UP000603912"/>
    </source>
</evidence>
<dbReference type="AlphaFoldDB" id="A0A917I4L4"/>
<evidence type="ECO:0000313" key="2">
    <source>
        <dbReference type="EMBL" id="GGH13817.1"/>
    </source>
</evidence>
<accession>A0A917I4L4</accession>
<dbReference type="EMBL" id="BMES01000001">
    <property type="protein sequence ID" value="GGH13817.1"/>
    <property type="molecule type" value="Genomic_DNA"/>
</dbReference>
<evidence type="ECO:0000256" key="1">
    <source>
        <dbReference type="SAM" id="MobiDB-lite"/>
    </source>
</evidence>
<comment type="caution">
    <text evidence="2">The sequence shown here is derived from an EMBL/GenBank/DDBJ whole genome shotgun (WGS) entry which is preliminary data.</text>
</comment>
<organism evidence="2 3">
    <name type="scientific">Alsobacter metallidurans</name>
    <dbReference type="NCBI Taxonomy" id="340221"/>
    <lineage>
        <taxon>Bacteria</taxon>
        <taxon>Pseudomonadati</taxon>
        <taxon>Pseudomonadota</taxon>
        <taxon>Alphaproteobacteria</taxon>
        <taxon>Hyphomicrobiales</taxon>
        <taxon>Alsobacteraceae</taxon>
        <taxon>Alsobacter</taxon>
    </lineage>
</organism>
<feature type="region of interest" description="Disordered" evidence="1">
    <location>
        <begin position="133"/>
        <end position="155"/>
    </location>
</feature>
<reference evidence="2" key="1">
    <citation type="journal article" date="2014" name="Int. J. Syst. Evol. Microbiol.">
        <title>Complete genome sequence of Corynebacterium casei LMG S-19264T (=DSM 44701T), isolated from a smear-ripened cheese.</title>
        <authorList>
            <consortium name="US DOE Joint Genome Institute (JGI-PGF)"/>
            <person name="Walter F."/>
            <person name="Albersmeier A."/>
            <person name="Kalinowski J."/>
            <person name="Ruckert C."/>
        </authorList>
    </citation>
    <scope>NUCLEOTIDE SEQUENCE</scope>
    <source>
        <strain evidence="2">CGMCC 1.12214</strain>
    </source>
</reference>
<feature type="region of interest" description="Disordered" evidence="1">
    <location>
        <begin position="1"/>
        <end position="39"/>
    </location>
</feature>
<dbReference type="RefSeq" id="WP_244643606.1">
    <property type="nucleotide sequence ID" value="NZ_BMES01000001.1"/>
</dbReference>
<keyword evidence="3" id="KW-1185">Reference proteome</keyword>
<dbReference type="Proteomes" id="UP000603912">
    <property type="component" value="Unassembled WGS sequence"/>
</dbReference>